<organism evidence="2 3">
    <name type="scientific">Comamonas sediminis</name>
    <dbReference type="NCBI Taxonomy" id="1783360"/>
    <lineage>
        <taxon>Bacteria</taxon>
        <taxon>Pseudomonadati</taxon>
        <taxon>Pseudomonadota</taxon>
        <taxon>Betaproteobacteria</taxon>
        <taxon>Burkholderiales</taxon>
        <taxon>Comamonadaceae</taxon>
        <taxon>Comamonas</taxon>
    </lineage>
</organism>
<dbReference type="Pfam" id="PF13175">
    <property type="entry name" value="AAA_15"/>
    <property type="match status" value="1"/>
</dbReference>
<protein>
    <submittedName>
        <fullName evidence="2">ATP-binding protein</fullName>
    </submittedName>
</protein>
<evidence type="ECO:0000313" key="3">
    <source>
        <dbReference type="Proteomes" id="UP001562178"/>
    </source>
</evidence>
<dbReference type="PANTHER" id="PTHR43581">
    <property type="entry name" value="ATP/GTP PHOSPHATASE"/>
    <property type="match status" value="1"/>
</dbReference>
<dbReference type="InterPro" id="IPR041685">
    <property type="entry name" value="AAA_GajA/Old/RecF-like"/>
</dbReference>
<dbReference type="InterPro" id="IPR027417">
    <property type="entry name" value="P-loop_NTPase"/>
</dbReference>
<dbReference type="GO" id="GO:0005524">
    <property type="term" value="F:ATP binding"/>
    <property type="evidence" value="ECO:0007669"/>
    <property type="project" value="UniProtKB-KW"/>
</dbReference>
<name>A0ABV4B2G4_9BURK</name>
<reference evidence="2 3" key="1">
    <citation type="journal article" date="2016" name="Int. J. Syst. Evol. Microbiol.">
        <title>Description of Comamonas sediminis sp. nov., isolated from lagoon sediments.</title>
        <authorList>
            <person name="Subhash Y."/>
            <person name="Bang J.J."/>
            <person name="You T.H."/>
            <person name="Lee S.S."/>
        </authorList>
    </citation>
    <scope>NUCLEOTIDE SEQUENCE [LARGE SCALE GENOMIC DNA]</scope>
    <source>
        <strain evidence="2 3">JCM 31169</strain>
    </source>
</reference>
<sequence length="567" mass="63296">MKVCYSGRRSGRRNPAPVGSGDSLELLWDNWDDFGFETSFGVTCRIDGEIIDLAGIRLLISDRATSYQVLDDLYQAGWDGVFPAPGIDYVSVPTEITFYQQLKAHLGVEATVEIATALRDASLLVRRSLDENATALVKTDGFKRSLQRERGSIAAYLDGWKVLENLAIATKNFQFSFQDVFKSESMVAFDFDSESLLPHDINVLIGPNGSGKSRVLHQMVDAWVRPAKGELGFREPPNLSQVVVVSYSPFERFPVDMVGLQVQDKDVYRYFGFRGRGKEKLDGKPGAIRLSHEFPRKNAAQAIIACVADDQKFKAVTDWARKISTMEAVLRTAFDFDYAAVEIDPQKRVRSLFLSAENVTDGPTVAKVGVRRYVPVAAHTMPQLQPSRLLDACLTESGVTFFKDDAQIELSSGQRLFAYIVINLLGAIRRNSLVLIDEPELFLHPTLEIQFVEMLKEILASFNSKALLATHSEVIVREVPADCVHVFQRTDDGLVISNPPFQTFGGDIQRISSYVFGDNVVSKPFEKWLKQKYRELGSADALIEAMGDDLNEELIVQIKAMKGGSRW</sequence>
<accession>A0ABV4B2G4</accession>
<evidence type="ECO:0000259" key="1">
    <source>
        <dbReference type="PROSITE" id="PS50893"/>
    </source>
</evidence>
<dbReference type="EMBL" id="JBGBDC010000004">
    <property type="protein sequence ID" value="MEY2251614.1"/>
    <property type="molecule type" value="Genomic_DNA"/>
</dbReference>
<keyword evidence="2" id="KW-0067">ATP-binding</keyword>
<keyword evidence="2" id="KW-0547">Nucleotide-binding</keyword>
<dbReference type="SUPFAM" id="SSF52540">
    <property type="entry name" value="P-loop containing nucleoside triphosphate hydrolases"/>
    <property type="match status" value="1"/>
</dbReference>
<dbReference type="PROSITE" id="PS50893">
    <property type="entry name" value="ABC_TRANSPORTER_2"/>
    <property type="match status" value="1"/>
</dbReference>
<proteinExistence type="predicted"/>
<dbReference type="Proteomes" id="UP001562178">
    <property type="component" value="Unassembled WGS sequence"/>
</dbReference>
<comment type="caution">
    <text evidence="2">The sequence shown here is derived from an EMBL/GenBank/DDBJ whole genome shotgun (WGS) entry which is preliminary data.</text>
</comment>
<evidence type="ECO:0000313" key="2">
    <source>
        <dbReference type="EMBL" id="MEY2251614.1"/>
    </source>
</evidence>
<dbReference type="RefSeq" id="WP_369460035.1">
    <property type="nucleotide sequence ID" value="NZ_JBGBDC010000004.1"/>
</dbReference>
<gene>
    <name evidence="2" type="ORF">AB7A72_11425</name>
</gene>
<dbReference type="PANTHER" id="PTHR43581:SF2">
    <property type="entry name" value="EXCINUCLEASE ATPASE SUBUNIT"/>
    <property type="match status" value="1"/>
</dbReference>
<feature type="domain" description="ABC transporter" evidence="1">
    <location>
        <begin position="168"/>
        <end position="523"/>
    </location>
</feature>
<dbReference type="InterPro" id="IPR003439">
    <property type="entry name" value="ABC_transporter-like_ATP-bd"/>
</dbReference>
<keyword evidence="3" id="KW-1185">Reference proteome</keyword>
<dbReference type="InterPro" id="IPR051396">
    <property type="entry name" value="Bact_Antivir_Def_Nuclease"/>
</dbReference>
<dbReference type="Gene3D" id="3.40.50.300">
    <property type="entry name" value="P-loop containing nucleotide triphosphate hydrolases"/>
    <property type="match status" value="1"/>
</dbReference>